<keyword evidence="2" id="KW-1185">Reference proteome</keyword>
<organism evidence="1 2">
    <name type="scientific">Hibiscus sabdariffa</name>
    <name type="common">roselle</name>
    <dbReference type="NCBI Taxonomy" id="183260"/>
    <lineage>
        <taxon>Eukaryota</taxon>
        <taxon>Viridiplantae</taxon>
        <taxon>Streptophyta</taxon>
        <taxon>Embryophyta</taxon>
        <taxon>Tracheophyta</taxon>
        <taxon>Spermatophyta</taxon>
        <taxon>Magnoliopsida</taxon>
        <taxon>eudicotyledons</taxon>
        <taxon>Gunneridae</taxon>
        <taxon>Pentapetalae</taxon>
        <taxon>rosids</taxon>
        <taxon>malvids</taxon>
        <taxon>Malvales</taxon>
        <taxon>Malvaceae</taxon>
        <taxon>Malvoideae</taxon>
        <taxon>Hibiscus</taxon>
    </lineage>
</organism>
<evidence type="ECO:0000313" key="2">
    <source>
        <dbReference type="Proteomes" id="UP001472677"/>
    </source>
</evidence>
<reference evidence="1 2" key="1">
    <citation type="journal article" date="2024" name="G3 (Bethesda)">
        <title>Genome assembly of Hibiscus sabdariffa L. provides insights into metabolisms of medicinal natural products.</title>
        <authorList>
            <person name="Kim T."/>
        </authorList>
    </citation>
    <scope>NUCLEOTIDE SEQUENCE [LARGE SCALE GENOMIC DNA]</scope>
    <source>
        <strain evidence="1">TK-2024</strain>
        <tissue evidence="1">Old leaves</tissue>
    </source>
</reference>
<accession>A0ABR2CC56</accession>
<dbReference type="EMBL" id="JBBPBM010000056">
    <property type="protein sequence ID" value="KAK8517079.1"/>
    <property type="molecule type" value="Genomic_DNA"/>
</dbReference>
<evidence type="ECO:0000313" key="1">
    <source>
        <dbReference type="EMBL" id="KAK8517079.1"/>
    </source>
</evidence>
<name>A0ABR2CC56_9ROSI</name>
<dbReference type="Proteomes" id="UP001472677">
    <property type="component" value="Unassembled WGS sequence"/>
</dbReference>
<protein>
    <recommendedName>
        <fullName evidence="3">RNase H type-1 domain-containing protein</fullName>
    </recommendedName>
</protein>
<comment type="caution">
    <text evidence="1">The sequence shown here is derived from an EMBL/GenBank/DDBJ whole genome shotgun (WGS) entry which is preliminary data.</text>
</comment>
<proteinExistence type="predicted"/>
<sequence length="81" mass="9184">MVANIIHGNSKALAECALVAIICELFNWQWDVKLHRICRESNKVVDRLAAIIRGRPLGECLFSEPSREVLDLLQQDRGINL</sequence>
<evidence type="ECO:0008006" key="3">
    <source>
        <dbReference type="Google" id="ProtNLM"/>
    </source>
</evidence>
<gene>
    <name evidence="1" type="ORF">V6N12_032278</name>
</gene>